<organism evidence="2 3">
    <name type="scientific">Hyaloscypha variabilis (strain UAMH 11265 / GT02V1 / F)</name>
    <name type="common">Meliniomyces variabilis</name>
    <dbReference type="NCBI Taxonomy" id="1149755"/>
    <lineage>
        <taxon>Eukaryota</taxon>
        <taxon>Fungi</taxon>
        <taxon>Dikarya</taxon>
        <taxon>Ascomycota</taxon>
        <taxon>Pezizomycotina</taxon>
        <taxon>Leotiomycetes</taxon>
        <taxon>Helotiales</taxon>
        <taxon>Hyaloscyphaceae</taxon>
        <taxon>Hyaloscypha</taxon>
        <taxon>Hyaloscypha variabilis</taxon>
    </lineage>
</organism>
<keyword evidence="3" id="KW-1185">Reference proteome</keyword>
<evidence type="ECO:0000313" key="3">
    <source>
        <dbReference type="Proteomes" id="UP000235786"/>
    </source>
</evidence>
<feature type="region of interest" description="Disordered" evidence="1">
    <location>
        <begin position="1"/>
        <end position="24"/>
    </location>
</feature>
<dbReference type="OrthoDB" id="3560531at2759"/>
<dbReference type="Proteomes" id="UP000235786">
    <property type="component" value="Unassembled WGS sequence"/>
</dbReference>
<sequence>MAASPTVPLRAKELHPSLLIQPKKPTPFWRSLSLRSIKKSDAPSNDSGVADLSGHASPVLRNPSPASPNNEAMDVNINDIADNTSPGPQELPRYSDGYNFPAVTVNQLDLGAFWSGEPYISENEDVPKGSHGDQVVEETFKERMKERLQEMLERNELYVKLMQKRKERKEGSRL</sequence>
<dbReference type="AlphaFoldDB" id="A0A2J6QYS1"/>
<evidence type="ECO:0000313" key="2">
    <source>
        <dbReference type="EMBL" id="PMD31410.1"/>
    </source>
</evidence>
<feature type="region of interest" description="Disordered" evidence="1">
    <location>
        <begin position="39"/>
        <end position="73"/>
    </location>
</feature>
<accession>A0A2J6QYS1</accession>
<proteinExistence type="predicted"/>
<reference evidence="2 3" key="1">
    <citation type="submission" date="2016-04" db="EMBL/GenBank/DDBJ databases">
        <title>A degradative enzymes factory behind the ericoid mycorrhizal symbiosis.</title>
        <authorList>
            <consortium name="DOE Joint Genome Institute"/>
            <person name="Martino E."/>
            <person name="Morin E."/>
            <person name="Grelet G."/>
            <person name="Kuo A."/>
            <person name="Kohler A."/>
            <person name="Daghino S."/>
            <person name="Barry K."/>
            <person name="Choi C."/>
            <person name="Cichocki N."/>
            <person name="Clum A."/>
            <person name="Copeland A."/>
            <person name="Hainaut M."/>
            <person name="Haridas S."/>
            <person name="Labutti K."/>
            <person name="Lindquist E."/>
            <person name="Lipzen A."/>
            <person name="Khouja H.-R."/>
            <person name="Murat C."/>
            <person name="Ohm R."/>
            <person name="Olson A."/>
            <person name="Spatafora J."/>
            <person name="Veneault-Fourrey C."/>
            <person name="Henrissat B."/>
            <person name="Grigoriev I."/>
            <person name="Martin F."/>
            <person name="Perotto S."/>
        </authorList>
    </citation>
    <scope>NUCLEOTIDE SEQUENCE [LARGE SCALE GENOMIC DNA]</scope>
    <source>
        <strain evidence="2 3">F</strain>
    </source>
</reference>
<name>A0A2J6QYS1_HYAVF</name>
<gene>
    <name evidence="2" type="ORF">L207DRAFT_536898</name>
</gene>
<evidence type="ECO:0000256" key="1">
    <source>
        <dbReference type="SAM" id="MobiDB-lite"/>
    </source>
</evidence>
<dbReference type="EMBL" id="KZ613962">
    <property type="protein sequence ID" value="PMD31410.1"/>
    <property type="molecule type" value="Genomic_DNA"/>
</dbReference>
<protein>
    <submittedName>
        <fullName evidence="2">Uncharacterized protein</fullName>
    </submittedName>
</protein>